<dbReference type="RefSeq" id="WP_114247364.1">
    <property type="nucleotide sequence ID" value="NZ_CP027306.1"/>
</dbReference>
<dbReference type="PANTHER" id="PTHR36439">
    <property type="entry name" value="BLL4334 PROTEIN"/>
    <property type="match status" value="1"/>
</dbReference>
<sequence length="191" mass="20403">MTMYAALLRGINVSGHKKVSMAELRTLLTELGHGDVRTHLQSGNAVFSSASDDEDALAAELERAIEKRFGFPVPCLVRDGTYLAAVAAACPFPAAELEGKQLHITYYGQPVDAERFAGIDPAAFLPEEFRLGDRALYLYAPDGLGRSGLAAALSRPSLTKGVIATSRNWNTVVKLVEMTAPTGTAHDGART</sequence>
<dbReference type="InterPro" id="IPR012545">
    <property type="entry name" value="DUF1697"/>
</dbReference>
<name>A0A2Z5JKK2_STRAR</name>
<dbReference type="PIRSF" id="PIRSF008502">
    <property type="entry name" value="UCP008502"/>
    <property type="match status" value="1"/>
</dbReference>
<protein>
    <recommendedName>
        <fullName evidence="3">DUF1697 domain-containing protein</fullName>
    </recommendedName>
</protein>
<dbReference type="Proteomes" id="UP000252698">
    <property type="component" value="Chromosome"/>
</dbReference>
<dbReference type="PANTHER" id="PTHR36439:SF1">
    <property type="entry name" value="DUF1697 DOMAIN-CONTAINING PROTEIN"/>
    <property type="match status" value="1"/>
</dbReference>
<organism evidence="1 2">
    <name type="scientific">Streptomyces atratus</name>
    <dbReference type="NCBI Taxonomy" id="1893"/>
    <lineage>
        <taxon>Bacteria</taxon>
        <taxon>Bacillati</taxon>
        <taxon>Actinomycetota</taxon>
        <taxon>Actinomycetes</taxon>
        <taxon>Kitasatosporales</taxon>
        <taxon>Streptomycetaceae</taxon>
        <taxon>Streptomyces</taxon>
    </lineage>
</organism>
<gene>
    <name evidence="1" type="ORF">C5746_32820</name>
</gene>
<reference evidence="1 2" key="1">
    <citation type="journal article" date="2018" name="Front. Microbiol.">
        <title>Genome Sequencing of Streptomyces atratus SCSIOZH16 and Activation Production of Nocardamine via Metabolic Engineering.</title>
        <authorList>
            <person name="Li Y."/>
            <person name="Zhang C."/>
            <person name="Liu C."/>
            <person name="Ju J."/>
            <person name="Ma J."/>
        </authorList>
    </citation>
    <scope>NUCLEOTIDE SEQUENCE [LARGE SCALE GENOMIC DNA]</scope>
    <source>
        <strain evidence="1 2">SCSIO_ZH16</strain>
    </source>
</reference>
<accession>A0A2Z5JKK2</accession>
<dbReference type="Gene3D" id="3.30.70.1280">
    <property type="entry name" value="SP0830-like domains"/>
    <property type="match status" value="1"/>
</dbReference>
<dbReference type="Pfam" id="PF08002">
    <property type="entry name" value="DUF1697"/>
    <property type="match status" value="1"/>
</dbReference>
<dbReference type="KEGG" id="sata:C5746_32820"/>
<evidence type="ECO:0008006" key="3">
    <source>
        <dbReference type="Google" id="ProtNLM"/>
    </source>
</evidence>
<dbReference type="EMBL" id="CP027306">
    <property type="protein sequence ID" value="AXE80950.1"/>
    <property type="molecule type" value="Genomic_DNA"/>
</dbReference>
<dbReference type="GeneID" id="95523150"/>
<evidence type="ECO:0000313" key="1">
    <source>
        <dbReference type="EMBL" id="AXE80950.1"/>
    </source>
</evidence>
<proteinExistence type="predicted"/>
<evidence type="ECO:0000313" key="2">
    <source>
        <dbReference type="Proteomes" id="UP000252698"/>
    </source>
</evidence>
<dbReference type="AlphaFoldDB" id="A0A2Z5JKK2"/>
<dbReference type="SUPFAM" id="SSF160379">
    <property type="entry name" value="SP0830-like"/>
    <property type="match status" value="1"/>
</dbReference>